<evidence type="ECO:0000313" key="3">
    <source>
        <dbReference type="Proteomes" id="UP000043764"/>
    </source>
</evidence>
<gene>
    <name evidence="2" type="ORF">NIT7321_02034</name>
</gene>
<reference evidence="3" key="1">
    <citation type="submission" date="2015-05" db="EMBL/GenBank/DDBJ databases">
        <authorList>
            <person name="Rodrigo-Torres Lidia"/>
            <person name="Arahal R.David."/>
        </authorList>
    </citation>
    <scope>NUCLEOTIDE SEQUENCE [LARGE SCALE GENOMIC DNA]</scope>
    <source>
        <strain evidence="3">CECT 7321</strain>
    </source>
</reference>
<keyword evidence="1" id="KW-0472">Membrane</keyword>
<evidence type="ECO:0000256" key="1">
    <source>
        <dbReference type="SAM" id="Phobius"/>
    </source>
</evidence>
<dbReference type="STRING" id="481446.NIT7645_01133"/>
<feature type="transmembrane region" description="Helical" evidence="1">
    <location>
        <begin position="141"/>
        <end position="158"/>
    </location>
</feature>
<dbReference type="RefSeq" id="WP_224833318.1">
    <property type="nucleotide sequence ID" value="NZ_BSKQ01000001.1"/>
</dbReference>
<keyword evidence="1" id="KW-0812">Transmembrane</keyword>
<feature type="transmembrane region" description="Helical" evidence="1">
    <location>
        <begin position="109"/>
        <end position="129"/>
    </location>
</feature>
<dbReference type="Proteomes" id="UP000043764">
    <property type="component" value="Unassembled WGS sequence"/>
</dbReference>
<feature type="transmembrane region" description="Helical" evidence="1">
    <location>
        <begin position="68"/>
        <end position="89"/>
    </location>
</feature>
<protein>
    <submittedName>
        <fullName evidence="2">Putative metal-binding integral membrane protein</fullName>
    </submittedName>
</protein>
<dbReference type="EMBL" id="CVRL01000025">
    <property type="protein sequence ID" value="CRL11182.1"/>
    <property type="molecule type" value="Genomic_DNA"/>
</dbReference>
<keyword evidence="1" id="KW-1133">Transmembrane helix</keyword>
<feature type="transmembrane region" description="Helical" evidence="1">
    <location>
        <begin position="191"/>
        <end position="223"/>
    </location>
</feature>
<proteinExistence type="predicted"/>
<name>A0A0H5D1V2_9RHOB</name>
<sequence>MKAVLTQKIRMMQGWHWLGLFAVILGAWIVLYLMAVPADLREAGQIYGADFWRDLCTMTPDAAGYLRMVLMWSLMSAAMMAPTALPAFATYDDLSHAAPDTRFGDLVGGYLLVWGGFSILAAALQMLLFQLGLISAFGDSLSAGLSAALLLIAGLYQFSSAKEACLSKCRRPLVFFMQHWDEGAFRNGVRLGLVCLGCCWALMLLAFVGGVMNVAFMGLATLIMVFEKLPDLGRYLTRPLGVLLLGWSVWIGLTLI</sequence>
<keyword evidence="3" id="KW-1185">Reference proteome</keyword>
<organism evidence="2 3">
    <name type="scientific">Phaeobacter italicus</name>
    <dbReference type="NCBI Taxonomy" id="481446"/>
    <lineage>
        <taxon>Bacteria</taxon>
        <taxon>Pseudomonadati</taxon>
        <taxon>Pseudomonadota</taxon>
        <taxon>Alphaproteobacteria</taxon>
        <taxon>Rhodobacterales</taxon>
        <taxon>Roseobacteraceae</taxon>
        <taxon>Phaeobacter</taxon>
    </lineage>
</organism>
<accession>A0A0H5D1V2</accession>
<dbReference type="AlphaFoldDB" id="A0A0H5D1V2"/>
<feature type="transmembrane region" description="Helical" evidence="1">
    <location>
        <begin position="235"/>
        <end position="253"/>
    </location>
</feature>
<dbReference type="Pfam" id="PF09948">
    <property type="entry name" value="PpoB2"/>
    <property type="match status" value="1"/>
</dbReference>
<dbReference type="InterPro" id="IPR018688">
    <property type="entry name" value="PpoB2-like"/>
</dbReference>
<evidence type="ECO:0000313" key="2">
    <source>
        <dbReference type="EMBL" id="CRL11182.1"/>
    </source>
</evidence>
<feature type="transmembrane region" description="Helical" evidence="1">
    <location>
        <begin position="15"/>
        <end position="35"/>
    </location>
</feature>